<feature type="chain" id="PRO_5032681264" evidence="2">
    <location>
        <begin position="27"/>
        <end position="410"/>
    </location>
</feature>
<protein>
    <submittedName>
        <fullName evidence="3">Uncharacterized protein</fullName>
    </submittedName>
</protein>
<sequence length="410" mass="43214">MPSRRLPVATVCYALLLLLLLPPLPGCWVSVQKRPENFEVVVPRSNLVARRCAASGGAEALQARYAGLVGPPACAIISSPRVRAAASVLAKLAAADQLRPLALRAVELLQLGKLQLGRGLNWPELQELWPVEDARDSDGRESRDALAAFARLLTIGTNEAIAFSIQSGSQLPGQVLGTCLGQQGLALRISDAGHPWGPMARLRVADGPQSLRGLHVVAWERFGPGGDVSYRGRAELLGGDGLGSSAYEARVGDTLYLAEPDRAAFLEIATFDRLPLSAALLSAQDLLDLDVPLADMGEELREAQEFASAHRGLPPSELLAAQLARLAGFSLVRQVLLLAKGDPDWLQVLPVLSPLAAQAYSAAESQLTGFWVAPWRLGPDSGAGLQVLGVTALLAGVVLVLAAAWGSGSL</sequence>
<reference evidence="3" key="1">
    <citation type="submission" date="2021-02" db="EMBL/GenBank/DDBJ databases">
        <authorList>
            <person name="Dougan E. K."/>
            <person name="Rhodes N."/>
            <person name="Thang M."/>
            <person name="Chan C."/>
        </authorList>
    </citation>
    <scope>NUCLEOTIDE SEQUENCE</scope>
</reference>
<accession>A0A813GEE4</accession>
<keyword evidence="2" id="KW-0732">Signal</keyword>
<gene>
    <name evidence="3" type="ORF">PGLA1383_LOCUS40686</name>
</gene>
<dbReference type="EMBL" id="CAJNNV010028166">
    <property type="protein sequence ID" value="CAE8623419.1"/>
    <property type="molecule type" value="Genomic_DNA"/>
</dbReference>
<evidence type="ECO:0000256" key="1">
    <source>
        <dbReference type="SAM" id="Phobius"/>
    </source>
</evidence>
<feature type="signal peptide" evidence="2">
    <location>
        <begin position="1"/>
        <end position="26"/>
    </location>
</feature>
<keyword evidence="1" id="KW-0812">Transmembrane</keyword>
<proteinExistence type="predicted"/>
<dbReference type="Proteomes" id="UP000654075">
    <property type="component" value="Unassembled WGS sequence"/>
</dbReference>
<evidence type="ECO:0000313" key="3">
    <source>
        <dbReference type="EMBL" id="CAE8623419.1"/>
    </source>
</evidence>
<feature type="transmembrane region" description="Helical" evidence="1">
    <location>
        <begin position="383"/>
        <end position="405"/>
    </location>
</feature>
<keyword evidence="1" id="KW-0472">Membrane</keyword>
<keyword evidence="1" id="KW-1133">Transmembrane helix</keyword>
<name>A0A813GEE4_POLGL</name>
<organism evidence="3 4">
    <name type="scientific">Polarella glacialis</name>
    <name type="common">Dinoflagellate</name>
    <dbReference type="NCBI Taxonomy" id="89957"/>
    <lineage>
        <taxon>Eukaryota</taxon>
        <taxon>Sar</taxon>
        <taxon>Alveolata</taxon>
        <taxon>Dinophyceae</taxon>
        <taxon>Suessiales</taxon>
        <taxon>Suessiaceae</taxon>
        <taxon>Polarella</taxon>
    </lineage>
</organism>
<keyword evidence="4" id="KW-1185">Reference proteome</keyword>
<dbReference type="AlphaFoldDB" id="A0A813GEE4"/>
<evidence type="ECO:0000313" key="4">
    <source>
        <dbReference type="Proteomes" id="UP000654075"/>
    </source>
</evidence>
<evidence type="ECO:0000256" key="2">
    <source>
        <dbReference type="SAM" id="SignalP"/>
    </source>
</evidence>
<comment type="caution">
    <text evidence="3">The sequence shown here is derived from an EMBL/GenBank/DDBJ whole genome shotgun (WGS) entry which is preliminary data.</text>
</comment>